<accession>A0A8H3EIE4</accession>
<dbReference type="InterPro" id="IPR036278">
    <property type="entry name" value="Sialidase_sf"/>
</dbReference>
<dbReference type="AlphaFoldDB" id="A0A8H3EIE4"/>
<dbReference type="Pfam" id="PF13088">
    <property type="entry name" value="BNR_2"/>
    <property type="match status" value="1"/>
</dbReference>
<dbReference type="PANTHER" id="PTHR38792:SF3">
    <property type="entry name" value="BNR_ASP-BOX REPEAT DOMAIN PROTEIN (AFU_ORTHOLOGUE AFUA_7G06430)-RELATED"/>
    <property type="match status" value="1"/>
</dbReference>
<evidence type="ECO:0000259" key="1">
    <source>
        <dbReference type="Pfam" id="PF13088"/>
    </source>
</evidence>
<organism evidence="2 3">
    <name type="scientific">Imshaugia aleurites</name>
    <dbReference type="NCBI Taxonomy" id="172621"/>
    <lineage>
        <taxon>Eukaryota</taxon>
        <taxon>Fungi</taxon>
        <taxon>Dikarya</taxon>
        <taxon>Ascomycota</taxon>
        <taxon>Pezizomycotina</taxon>
        <taxon>Lecanoromycetes</taxon>
        <taxon>OSLEUM clade</taxon>
        <taxon>Lecanoromycetidae</taxon>
        <taxon>Lecanorales</taxon>
        <taxon>Lecanorineae</taxon>
        <taxon>Parmeliaceae</taxon>
        <taxon>Imshaugia</taxon>
    </lineage>
</organism>
<dbReference type="PANTHER" id="PTHR38792">
    <property type="entry name" value="BNR/ASP-BOX REPEAT DOMAIN PROTEIN (AFU_ORTHOLOGUE AFUA_7G06430)-RELATED"/>
    <property type="match status" value="1"/>
</dbReference>
<evidence type="ECO:0000313" key="2">
    <source>
        <dbReference type="EMBL" id="CAF9906297.1"/>
    </source>
</evidence>
<dbReference type="Proteomes" id="UP000664534">
    <property type="component" value="Unassembled WGS sequence"/>
</dbReference>
<dbReference type="CDD" id="cd15482">
    <property type="entry name" value="Sialidase_non-viral"/>
    <property type="match status" value="1"/>
</dbReference>
<evidence type="ECO:0000313" key="3">
    <source>
        <dbReference type="Proteomes" id="UP000664534"/>
    </source>
</evidence>
<proteinExistence type="predicted"/>
<dbReference type="InterPro" id="IPR011040">
    <property type="entry name" value="Sialidase"/>
</dbReference>
<dbReference type="SUPFAM" id="SSF50939">
    <property type="entry name" value="Sialidases"/>
    <property type="match status" value="1"/>
</dbReference>
<comment type="caution">
    <text evidence="2">The sequence shown here is derived from an EMBL/GenBank/DDBJ whole genome shotgun (WGS) entry which is preliminary data.</text>
</comment>
<name>A0A8H3EIE4_9LECA</name>
<protein>
    <recommendedName>
        <fullName evidence="1">Sialidase domain-containing protein</fullName>
    </recommendedName>
</protein>
<gene>
    <name evidence="2" type="ORF">IMSHALPRED_004160</name>
</gene>
<reference evidence="2" key="1">
    <citation type="submission" date="2021-03" db="EMBL/GenBank/DDBJ databases">
        <authorList>
            <person name="Tagirdzhanova G."/>
        </authorList>
    </citation>
    <scope>NUCLEOTIDE SEQUENCE</scope>
</reference>
<sequence length="333" mass="35243">MTGSAVVFGQGTYPRANNLSDPTLPAGSIIGAYTAFVNGDNALEIVTSTDNGNSWQAIGEVTRGPSTANDIDNPYVLQLPSGRVLCAFRNHSKDPNTGAYLFFRITIAYSDDLGKTWLYLSTPSSDPGPVNGNWEPFLRNAQDGSLQLYYSRENSATDQDTLERFSTDGGQTWTDAQTISGADITSRDGMTGVTTVTGTDLMAVFESESDGTFTVKSITSSDDGKTWDNRNTVYTPDSPNTSAGAPQIVNVDGTLCVSFMTNEDSTLAAPSDGYTTNTAAKLITSGDGGLTWGNKITVGQVLSVWPGLYALGEASLLMLFDNGGAKAQTITMS</sequence>
<dbReference type="Gene3D" id="2.120.10.10">
    <property type="match status" value="1"/>
</dbReference>
<dbReference type="EMBL" id="CAJPDT010000002">
    <property type="protein sequence ID" value="CAF9906297.1"/>
    <property type="molecule type" value="Genomic_DNA"/>
</dbReference>
<feature type="domain" description="Sialidase" evidence="1">
    <location>
        <begin position="45"/>
        <end position="198"/>
    </location>
</feature>
<keyword evidence="3" id="KW-1185">Reference proteome</keyword>
<dbReference type="OrthoDB" id="2739686at2759"/>